<keyword evidence="3" id="KW-1185">Reference proteome</keyword>
<comment type="caution">
    <text evidence="2">The sequence shown here is derived from an EMBL/GenBank/DDBJ whole genome shotgun (WGS) entry which is preliminary data.</text>
</comment>
<reference evidence="2" key="1">
    <citation type="journal article" date="2017" name="Nature">
        <title>The sunflower genome provides insights into oil metabolism, flowering and Asterid evolution.</title>
        <authorList>
            <person name="Badouin H."/>
            <person name="Gouzy J."/>
            <person name="Grassa C.J."/>
            <person name="Murat F."/>
            <person name="Staton S.E."/>
            <person name="Cottret L."/>
            <person name="Lelandais-Briere C."/>
            <person name="Owens G.L."/>
            <person name="Carrere S."/>
            <person name="Mayjonade B."/>
            <person name="Legrand L."/>
            <person name="Gill N."/>
            <person name="Kane N.C."/>
            <person name="Bowers J.E."/>
            <person name="Hubner S."/>
            <person name="Bellec A."/>
            <person name="Berard A."/>
            <person name="Berges H."/>
            <person name="Blanchet N."/>
            <person name="Boniface M.C."/>
            <person name="Brunel D."/>
            <person name="Catrice O."/>
            <person name="Chaidir N."/>
            <person name="Claudel C."/>
            <person name="Donnadieu C."/>
            <person name="Faraut T."/>
            <person name="Fievet G."/>
            <person name="Helmstetter N."/>
            <person name="King M."/>
            <person name="Knapp S.J."/>
            <person name="Lai Z."/>
            <person name="Le Paslier M.C."/>
            <person name="Lippi Y."/>
            <person name="Lorenzon L."/>
            <person name="Mandel J.R."/>
            <person name="Marage G."/>
            <person name="Marchand G."/>
            <person name="Marquand E."/>
            <person name="Bret-Mestries E."/>
            <person name="Morien E."/>
            <person name="Nambeesan S."/>
            <person name="Nguyen T."/>
            <person name="Pegot-Espagnet P."/>
            <person name="Pouilly N."/>
            <person name="Raftis F."/>
            <person name="Sallet E."/>
            <person name="Schiex T."/>
            <person name="Thomas J."/>
            <person name="Vandecasteele C."/>
            <person name="Vares D."/>
            <person name="Vear F."/>
            <person name="Vautrin S."/>
            <person name="Crespi M."/>
            <person name="Mangin B."/>
            <person name="Burke J.M."/>
            <person name="Salse J."/>
            <person name="Munos S."/>
            <person name="Vincourt P."/>
            <person name="Rieseberg L.H."/>
            <person name="Langlade N.B."/>
        </authorList>
    </citation>
    <scope>NUCLEOTIDE SEQUENCE</scope>
    <source>
        <tissue evidence="2">Leaves</tissue>
    </source>
</reference>
<protein>
    <submittedName>
        <fullName evidence="2">Uncharacterized protein</fullName>
    </submittedName>
</protein>
<keyword evidence="1" id="KW-1133">Transmembrane helix</keyword>
<dbReference type="Gramene" id="mRNA:HanXRQr2_Chr01g0036571">
    <property type="protein sequence ID" value="CDS:HanXRQr2_Chr01g0036571.1"/>
    <property type="gene ID" value="HanXRQr2_Chr01g0036571"/>
</dbReference>
<organism evidence="2 3">
    <name type="scientific">Helianthus annuus</name>
    <name type="common">Common sunflower</name>
    <dbReference type="NCBI Taxonomy" id="4232"/>
    <lineage>
        <taxon>Eukaryota</taxon>
        <taxon>Viridiplantae</taxon>
        <taxon>Streptophyta</taxon>
        <taxon>Embryophyta</taxon>
        <taxon>Tracheophyta</taxon>
        <taxon>Spermatophyta</taxon>
        <taxon>Magnoliopsida</taxon>
        <taxon>eudicotyledons</taxon>
        <taxon>Gunneridae</taxon>
        <taxon>Pentapetalae</taxon>
        <taxon>asterids</taxon>
        <taxon>campanulids</taxon>
        <taxon>Asterales</taxon>
        <taxon>Asteraceae</taxon>
        <taxon>Asteroideae</taxon>
        <taxon>Heliantheae alliance</taxon>
        <taxon>Heliantheae</taxon>
        <taxon>Helianthus</taxon>
    </lineage>
</organism>
<dbReference type="EMBL" id="MNCJ02000316">
    <property type="protein sequence ID" value="KAF5823274.1"/>
    <property type="molecule type" value="Genomic_DNA"/>
</dbReference>
<feature type="transmembrane region" description="Helical" evidence="1">
    <location>
        <begin position="15"/>
        <end position="37"/>
    </location>
</feature>
<reference evidence="2" key="2">
    <citation type="submission" date="2020-06" db="EMBL/GenBank/DDBJ databases">
        <title>Helianthus annuus Genome sequencing and assembly Release 2.</title>
        <authorList>
            <person name="Gouzy J."/>
            <person name="Langlade N."/>
            <person name="Munos S."/>
        </authorList>
    </citation>
    <scope>NUCLEOTIDE SEQUENCE</scope>
    <source>
        <tissue evidence="2">Leaves</tissue>
    </source>
</reference>
<evidence type="ECO:0000313" key="2">
    <source>
        <dbReference type="EMBL" id="KAF5823274.1"/>
    </source>
</evidence>
<evidence type="ECO:0000313" key="3">
    <source>
        <dbReference type="Proteomes" id="UP000215914"/>
    </source>
</evidence>
<dbReference type="AlphaFoldDB" id="A0A9K3JXN8"/>
<name>A0A9K3JXN8_HELAN</name>
<evidence type="ECO:0000256" key="1">
    <source>
        <dbReference type="SAM" id="Phobius"/>
    </source>
</evidence>
<proteinExistence type="predicted"/>
<gene>
    <name evidence="2" type="ORF">HanXRQr2_Chr01g0036571</name>
</gene>
<sequence>MGSGVLVVVVGSVDVGFSGCSMTSAMVAVVVAVVVVVGGGGKVVSWFWGGGGGEDGVSWFWGGGGGGGWEEVGGSAGSSGGDVVVRFTSAIFEVSIEMSVFLLEGYRSEENLFCPFEIYGIDF</sequence>
<dbReference type="Proteomes" id="UP000215914">
    <property type="component" value="Unassembled WGS sequence"/>
</dbReference>
<keyword evidence="1" id="KW-0472">Membrane</keyword>
<keyword evidence="1" id="KW-0812">Transmembrane</keyword>
<accession>A0A9K3JXN8</accession>